<reference evidence="1 2" key="1">
    <citation type="journal article" date="2021" name="Appl. Environ. Microbiol.">
        <title>Genetic linkage and physical mapping for an oyster mushroom Pleurotus cornucopiae and QTL analysis for the trait cap color.</title>
        <authorList>
            <person name="Zhang Y."/>
            <person name="Gao W."/>
            <person name="Sonnenberg A."/>
            <person name="Chen Q."/>
            <person name="Zhang J."/>
            <person name="Huang C."/>
        </authorList>
    </citation>
    <scope>NUCLEOTIDE SEQUENCE [LARGE SCALE GENOMIC DNA]</scope>
    <source>
        <strain evidence="1">CCMSSC00406</strain>
    </source>
</reference>
<evidence type="ECO:0000313" key="2">
    <source>
        <dbReference type="Proteomes" id="UP000824881"/>
    </source>
</evidence>
<name>A0ACB7J3J5_PLECO</name>
<proteinExistence type="predicted"/>
<keyword evidence="2" id="KW-1185">Reference proteome</keyword>
<comment type="caution">
    <text evidence="1">The sequence shown here is derived from an EMBL/GenBank/DDBJ whole genome shotgun (WGS) entry which is preliminary data.</text>
</comment>
<accession>A0ACB7J3J5</accession>
<protein>
    <submittedName>
        <fullName evidence="1">Uncharacterized protein</fullName>
    </submittedName>
</protein>
<dbReference type="Proteomes" id="UP000824881">
    <property type="component" value="Unassembled WGS sequence"/>
</dbReference>
<gene>
    <name evidence="1" type="ORF">CCMSSC00406_0004833</name>
</gene>
<evidence type="ECO:0000313" key="1">
    <source>
        <dbReference type="EMBL" id="KAG9224334.1"/>
    </source>
</evidence>
<sequence>MVRTWKSSKHDTSLMGRTLNVLPNKETRRRQAPDMSVQGLQECLADGQQPLGTALVQPVYKFNGVDGYELYAYTTVYYLNGTWKPWLVCKPDKEDITFMTRGLNKWGTPYDLQAAPEHAAEAMDNSETTELGRRAEDPIIFPARGVQSHLNDEHGRRLESQRLLMTTDKTSGSKEILSCAANRDFNGARLIRGPVRRVADPIEDFETDDLQSDADSETTTKIAYEEPIKDLTPGLTLTTMENEDSASTWDNYDSDATAKPVHARKYLHRFDEDLDEPELSWRRLTTEERAVELGSEAGSDGSAEEEEDYDDDSASNGIYDEEPNEYSDDSESASKDDTPPHEFSYEELLPYRNMGWLHVAPYLRYPDYELQSEIRNVRGRLPESSVRGLER</sequence>
<organism evidence="1 2">
    <name type="scientific">Pleurotus cornucopiae</name>
    <name type="common">Cornucopia mushroom</name>
    <dbReference type="NCBI Taxonomy" id="5321"/>
    <lineage>
        <taxon>Eukaryota</taxon>
        <taxon>Fungi</taxon>
        <taxon>Dikarya</taxon>
        <taxon>Basidiomycota</taxon>
        <taxon>Agaricomycotina</taxon>
        <taxon>Agaricomycetes</taxon>
        <taxon>Agaricomycetidae</taxon>
        <taxon>Agaricales</taxon>
        <taxon>Pleurotineae</taxon>
        <taxon>Pleurotaceae</taxon>
        <taxon>Pleurotus</taxon>
    </lineage>
</organism>
<dbReference type="EMBL" id="WQMT02000004">
    <property type="protein sequence ID" value="KAG9224334.1"/>
    <property type="molecule type" value="Genomic_DNA"/>
</dbReference>